<evidence type="ECO:0000259" key="2">
    <source>
        <dbReference type="Pfam" id="PF13683"/>
    </source>
</evidence>
<evidence type="ECO:0000313" key="3">
    <source>
        <dbReference type="EMBL" id="MBH5392091.1"/>
    </source>
</evidence>
<reference evidence="3 4" key="1">
    <citation type="submission" date="2020-07" db="EMBL/GenBank/DDBJ databases">
        <title>Bradyrhizobium diversity isolated from nodules of indigenous legumes of Western Australia.</title>
        <authorList>
            <person name="Klepa M.S."/>
        </authorList>
    </citation>
    <scope>NUCLEOTIDE SEQUENCE [LARGE SCALE GENOMIC DNA]</scope>
    <source>
        <strain evidence="3 4">CNPSo 4019</strain>
    </source>
</reference>
<sequence length="180" mass="19156">MAEARSKIAAWVADYNGERPHSSLKYQTPAAYAATFTATGGGLADGSLPEAAFRYYLAQGHLFLIEFARACALSVYKSSKLAAIREAGAGLSVLLDLEMNLHVKLCASWGLSPSDLEQNLSGGRDAGTRTCSTQECAAIWWRSRVALAPCVIAYAEIATRLDFPDIASLCDGCSNRPGSS</sequence>
<feature type="domain" description="Thiaminase-2/PQQC" evidence="1">
    <location>
        <begin position="43"/>
        <end position="162"/>
    </location>
</feature>
<dbReference type="Gene3D" id="1.20.910.10">
    <property type="entry name" value="Heme oxygenase-like"/>
    <property type="match status" value="1"/>
</dbReference>
<dbReference type="InterPro" id="IPR016084">
    <property type="entry name" value="Haem_Oase-like_multi-hlx"/>
</dbReference>
<dbReference type="Pfam" id="PF13683">
    <property type="entry name" value="rve_3"/>
    <property type="match status" value="1"/>
</dbReference>
<keyword evidence="4" id="KW-1185">Reference proteome</keyword>
<proteinExistence type="predicted"/>
<protein>
    <submittedName>
        <fullName evidence="3">Transposase</fullName>
    </submittedName>
</protein>
<feature type="domain" description="Integrase catalytic" evidence="2">
    <location>
        <begin position="2"/>
        <end position="29"/>
    </location>
</feature>
<comment type="caution">
    <text evidence="3">The sequence shown here is derived from an EMBL/GenBank/DDBJ whole genome shotgun (WGS) entry which is preliminary data.</text>
</comment>
<dbReference type="InterPro" id="IPR001584">
    <property type="entry name" value="Integrase_cat-core"/>
</dbReference>
<dbReference type="SUPFAM" id="SSF48613">
    <property type="entry name" value="Heme oxygenase-like"/>
    <property type="match status" value="1"/>
</dbReference>
<gene>
    <name evidence="3" type="ORF">H1B27_38445</name>
</gene>
<name>A0ABS0PFT1_9BRAD</name>
<evidence type="ECO:0000259" key="1">
    <source>
        <dbReference type="Pfam" id="PF03070"/>
    </source>
</evidence>
<accession>A0ABS0PFT1</accession>
<dbReference type="Proteomes" id="UP001194539">
    <property type="component" value="Unassembled WGS sequence"/>
</dbReference>
<dbReference type="Pfam" id="PF03070">
    <property type="entry name" value="TENA_THI-4"/>
    <property type="match status" value="1"/>
</dbReference>
<organism evidence="3 4">
    <name type="scientific">Bradyrhizobium diversitatis</name>
    <dbReference type="NCBI Taxonomy" id="2755406"/>
    <lineage>
        <taxon>Bacteria</taxon>
        <taxon>Pseudomonadati</taxon>
        <taxon>Pseudomonadota</taxon>
        <taxon>Alphaproteobacteria</taxon>
        <taxon>Hyphomicrobiales</taxon>
        <taxon>Nitrobacteraceae</taxon>
        <taxon>Bradyrhizobium</taxon>
    </lineage>
</organism>
<dbReference type="InterPro" id="IPR004305">
    <property type="entry name" value="Thiaminase-2/PQQC"/>
</dbReference>
<dbReference type="EMBL" id="JACEGD010000071">
    <property type="protein sequence ID" value="MBH5392091.1"/>
    <property type="molecule type" value="Genomic_DNA"/>
</dbReference>
<evidence type="ECO:0000313" key="4">
    <source>
        <dbReference type="Proteomes" id="UP001194539"/>
    </source>
</evidence>